<dbReference type="OrthoDB" id="357176at2"/>
<feature type="domain" description="N-acetyltransferase" evidence="1">
    <location>
        <begin position="1"/>
        <end position="178"/>
    </location>
</feature>
<dbReference type="STRING" id="1888891.DSOL_1199"/>
<keyword evidence="3" id="KW-1185">Reference proteome</keyword>
<dbReference type="AlphaFoldDB" id="A0A1Q8QZH3"/>
<dbReference type="CDD" id="cd04301">
    <property type="entry name" value="NAT_SF"/>
    <property type="match status" value="1"/>
</dbReference>
<dbReference type="RefSeq" id="WP_083642343.1">
    <property type="nucleotide sequence ID" value="NZ_MLBF01000006.1"/>
</dbReference>
<evidence type="ECO:0000313" key="2">
    <source>
        <dbReference type="EMBL" id="OLN32753.1"/>
    </source>
</evidence>
<dbReference type="EMBL" id="MLBF01000006">
    <property type="protein sequence ID" value="OLN32753.1"/>
    <property type="molecule type" value="Genomic_DNA"/>
</dbReference>
<dbReference type="InterPro" id="IPR016181">
    <property type="entry name" value="Acyl_CoA_acyltransferase"/>
</dbReference>
<protein>
    <submittedName>
        <fullName evidence="2">Acetyltransferase, GNAT family</fullName>
    </submittedName>
</protein>
<reference evidence="2 3" key="1">
    <citation type="submission" date="2016-09" db="EMBL/GenBank/DDBJ databases">
        <title>Complete genome of Desulfosporosinus sp. OL.</title>
        <authorList>
            <person name="Mardanov A."/>
            <person name="Beletsky A."/>
            <person name="Panova A."/>
            <person name="Karnachuk O."/>
            <person name="Ravin N."/>
        </authorList>
    </citation>
    <scope>NUCLEOTIDE SEQUENCE [LARGE SCALE GENOMIC DNA]</scope>
    <source>
        <strain evidence="2 3">OL</strain>
    </source>
</reference>
<dbReference type="Gene3D" id="3.40.630.30">
    <property type="match status" value="1"/>
</dbReference>
<name>A0A1Q8QZH3_9FIRM</name>
<dbReference type="InterPro" id="IPR000182">
    <property type="entry name" value="GNAT_dom"/>
</dbReference>
<evidence type="ECO:0000313" key="3">
    <source>
        <dbReference type="Proteomes" id="UP000186102"/>
    </source>
</evidence>
<sequence length="180" mass="20598">MMRRLNFAEDSEARQLLDLQQLSYQVEASLIGYADLPPLKDTLETLRSSNEQFYGYFDRETLVGAISYESEGISVKCRECDKGGRHSQGLTPARFLDERARKGLDICRLVVHPEFFRRGIGGKLLRKIEGLEDPELMTVWTGSKNTPALELYKRFGFVALEEREVAPGVFVTYLKKLKQE</sequence>
<dbReference type="Proteomes" id="UP000186102">
    <property type="component" value="Unassembled WGS sequence"/>
</dbReference>
<gene>
    <name evidence="2" type="ORF">DSOL_1199</name>
</gene>
<accession>A0A1Q8QZH3</accession>
<dbReference type="SUPFAM" id="SSF55729">
    <property type="entry name" value="Acyl-CoA N-acyltransferases (Nat)"/>
    <property type="match status" value="1"/>
</dbReference>
<organism evidence="2 3">
    <name type="scientific">Desulfosporosinus metallidurans</name>
    <dbReference type="NCBI Taxonomy" id="1888891"/>
    <lineage>
        <taxon>Bacteria</taxon>
        <taxon>Bacillati</taxon>
        <taxon>Bacillota</taxon>
        <taxon>Clostridia</taxon>
        <taxon>Eubacteriales</taxon>
        <taxon>Desulfitobacteriaceae</taxon>
        <taxon>Desulfosporosinus</taxon>
    </lineage>
</organism>
<evidence type="ECO:0000259" key="1">
    <source>
        <dbReference type="PROSITE" id="PS51186"/>
    </source>
</evidence>
<dbReference type="PROSITE" id="PS51186">
    <property type="entry name" value="GNAT"/>
    <property type="match status" value="1"/>
</dbReference>
<proteinExistence type="predicted"/>
<dbReference type="GO" id="GO:0016747">
    <property type="term" value="F:acyltransferase activity, transferring groups other than amino-acyl groups"/>
    <property type="evidence" value="ECO:0007669"/>
    <property type="project" value="InterPro"/>
</dbReference>
<dbReference type="Pfam" id="PF13508">
    <property type="entry name" value="Acetyltransf_7"/>
    <property type="match status" value="1"/>
</dbReference>
<keyword evidence="2" id="KW-0808">Transferase</keyword>
<comment type="caution">
    <text evidence="2">The sequence shown here is derived from an EMBL/GenBank/DDBJ whole genome shotgun (WGS) entry which is preliminary data.</text>
</comment>